<keyword evidence="6" id="KW-1185">Reference proteome</keyword>
<evidence type="ECO:0000313" key="6">
    <source>
        <dbReference type="Proteomes" id="UP001055108"/>
    </source>
</evidence>
<reference evidence="5" key="2">
    <citation type="submission" date="2021-08" db="EMBL/GenBank/DDBJ databases">
        <authorList>
            <person name="Tani A."/>
            <person name="Ola A."/>
            <person name="Ogura Y."/>
            <person name="Katsura K."/>
            <person name="Hayashi T."/>
        </authorList>
    </citation>
    <scope>NUCLEOTIDE SEQUENCE</scope>
    <source>
        <strain evidence="5">NBRC 103626</strain>
    </source>
</reference>
<dbReference type="SMART" id="SM00091">
    <property type="entry name" value="PAS"/>
    <property type="match status" value="3"/>
</dbReference>
<dbReference type="InterPro" id="IPR013656">
    <property type="entry name" value="PAS_4"/>
</dbReference>
<dbReference type="InterPro" id="IPR050903">
    <property type="entry name" value="Bact_Chemotaxis_MeTrfase"/>
</dbReference>
<evidence type="ECO:0008006" key="7">
    <source>
        <dbReference type="Google" id="ProtNLM"/>
    </source>
</evidence>
<dbReference type="InterPro" id="IPR000700">
    <property type="entry name" value="PAS-assoc_C"/>
</dbReference>
<gene>
    <name evidence="5" type="ORF">NBEOAGPD_1932</name>
</gene>
<evidence type="ECO:0000313" key="5">
    <source>
        <dbReference type="EMBL" id="GJD78714.1"/>
    </source>
</evidence>
<dbReference type="PANTHER" id="PTHR24422">
    <property type="entry name" value="CHEMOTAXIS PROTEIN METHYLTRANSFERASE"/>
    <property type="match status" value="1"/>
</dbReference>
<dbReference type="NCBIfam" id="TIGR00229">
    <property type="entry name" value="sensory_box"/>
    <property type="match status" value="3"/>
</dbReference>
<evidence type="ECO:0000259" key="2">
    <source>
        <dbReference type="PROSITE" id="PS50111"/>
    </source>
</evidence>
<dbReference type="AlphaFoldDB" id="A0AA37HNG1"/>
<feature type="domain" description="PAC" evidence="4">
    <location>
        <begin position="200"/>
        <end position="253"/>
    </location>
</feature>
<dbReference type="InterPro" id="IPR001610">
    <property type="entry name" value="PAC"/>
</dbReference>
<dbReference type="InterPro" id="IPR013655">
    <property type="entry name" value="PAS_fold_3"/>
</dbReference>
<dbReference type="Pfam" id="PF08448">
    <property type="entry name" value="PAS_4"/>
    <property type="match status" value="2"/>
</dbReference>
<dbReference type="InterPro" id="IPR035965">
    <property type="entry name" value="PAS-like_dom_sf"/>
</dbReference>
<dbReference type="SMART" id="SM00283">
    <property type="entry name" value="MA"/>
    <property type="match status" value="1"/>
</dbReference>
<feature type="domain" description="PAS" evidence="3">
    <location>
        <begin position="264"/>
        <end position="294"/>
    </location>
</feature>
<dbReference type="InterPro" id="IPR000014">
    <property type="entry name" value="PAS"/>
</dbReference>
<dbReference type="GO" id="GO:0004888">
    <property type="term" value="F:transmembrane signaling receptor activity"/>
    <property type="evidence" value="ECO:0007669"/>
    <property type="project" value="InterPro"/>
</dbReference>
<evidence type="ECO:0000256" key="1">
    <source>
        <dbReference type="PROSITE-ProRule" id="PRU00284"/>
    </source>
</evidence>
<feature type="domain" description="Methyl-accepting transducer" evidence="2">
    <location>
        <begin position="383"/>
        <end position="567"/>
    </location>
</feature>
<organism evidence="5 6">
    <name type="scientific">Methylobacterium gregans</name>
    <dbReference type="NCBI Taxonomy" id="374424"/>
    <lineage>
        <taxon>Bacteria</taxon>
        <taxon>Pseudomonadati</taxon>
        <taxon>Pseudomonadota</taxon>
        <taxon>Alphaproteobacteria</taxon>
        <taxon>Hyphomicrobiales</taxon>
        <taxon>Methylobacteriaceae</taxon>
        <taxon>Methylobacterium</taxon>
    </lineage>
</organism>
<dbReference type="PROSITE" id="PS50112">
    <property type="entry name" value="PAS"/>
    <property type="match status" value="1"/>
</dbReference>
<dbReference type="GO" id="GO:0007165">
    <property type="term" value="P:signal transduction"/>
    <property type="evidence" value="ECO:0007669"/>
    <property type="project" value="UniProtKB-KW"/>
</dbReference>
<dbReference type="PANTHER" id="PTHR24422:SF10">
    <property type="entry name" value="CHEMOTAXIS PROTEIN METHYLTRANSFERASE 2"/>
    <property type="match status" value="1"/>
</dbReference>
<dbReference type="GO" id="GO:0016020">
    <property type="term" value="C:membrane"/>
    <property type="evidence" value="ECO:0007669"/>
    <property type="project" value="InterPro"/>
</dbReference>
<dbReference type="InterPro" id="IPR004090">
    <property type="entry name" value="Chemotax_Me-accpt_rcpt"/>
</dbReference>
<evidence type="ECO:0000259" key="3">
    <source>
        <dbReference type="PROSITE" id="PS50112"/>
    </source>
</evidence>
<protein>
    <recommendedName>
        <fullName evidence="7">Methyl-accepting chemotaxis sensory transducer with Pas/Pac sensor</fullName>
    </recommendedName>
</protein>
<accession>A0AA37HNG1</accession>
<dbReference type="Pfam" id="PF08447">
    <property type="entry name" value="PAS_3"/>
    <property type="match status" value="1"/>
</dbReference>
<evidence type="ECO:0000259" key="4">
    <source>
        <dbReference type="PROSITE" id="PS50113"/>
    </source>
</evidence>
<reference evidence="5" key="1">
    <citation type="journal article" date="2016" name="Front. Microbiol.">
        <title>Genome Sequence of the Piezophilic, Mesophilic Sulfate-Reducing Bacterium Desulfovibrio indicus J2T.</title>
        <authorList>
            <person name="Cao J."/>
            <person name="Maignien L."/>
            <person name="Shao Z."/>
            <person name="Alain K."/>
            <person name="Jebbar M."/>
        </authorList>
    </citation>
    <scope>NUCLEOTIDE SEQUENCE</scope>
    <source>
        <strain evidence="5">NBRC 103626</strain>
    </source>
</reference>
<dbReference type="PROSITE" id="PS50111">
    <property type="entry name" value="CHEMOTAXIS_TRANSDUC_2"/>
    <property type="match status" value="1"/>
</dbReference>
<dbReference type="Gene3D" id="3.30.450.20">
    <property type="entry name" value="PAS domain"/>
    <property type="match status" value="3"/>
</dbReference>
<dbReference type="RefSeq" id="WP_238302405.1">
    <property type="nucleotide sequence ID" value="NZ_BPQM01000041.1"/>
</dbReference>
<dbReference type="SUPFAM" id="SSF55785">
    <property type="entry name" value="PYP-like sensor domain (PAS domain)"/>
    <property type="match status" value="3"/>
</dbReference>
<dbReference type="Gene3D" id="1.10.287.950">
    <property type="entry name" value="Methyl-accepting chemotaxis protein"/>
    <property type="match status" value="1"/>
</dbReference>
<comment type="caution">
    <text evidence="5">The sequence shown here is derived from an EMBL/GenBank/DDBJ whole genome shotgun (WGS) entry which is preliminary data.</text>
</comment>
<dbReference type="InterPro" id="IPR004089">
    <property type="entry name" value="MCPsignal_dom"/>
</dbReference>
<dbReference type="PRINTS" id="PR00260">
    <property type="entry name" value="CHEMTRNSDUCR"/>
</dbReference>
<dbReference type="EMBL" id="BPQM01000041">
    <property type="protein sequence ID" value="GJD78714.1"/>
    <property type="molecule type" value="Genomic_DNA"/>
</dbReference>
<sequence length="567" mass="61290">MFSAIRGRDRIAAKLAALDSALLTAELAPDGTIIAVNGRLCALLGRASGELVGRHHRQFAESVETGSAEFWAALARGERRDETVQCVAKDGRTIWLQALYLPVTDARGRVDRVMVQASDATDWLRGHLDLKGQIGAIDETQAVIHLGLDGRVLDANRNFLDTMGYRIEEIRGQHHRMFMPPGTTGADYEAFWERLNRGEHMTDVFMRHGKGGREIWLQASYNPILDEAGRPFKVVKYGTDVTAQRLRDAEVRGQTEAICRSQAVIAFDLDGTILEANRNFLDAVGYRADEIVGQHHRIFVDPAYAAGAEYAAFWADLRRGSFRSGIFRRRGRNGREVWLQASYNPILDAAGRPYRVMKFAADITATTQARLHATDATRLTLGNVQAVAAAAEELSASVMEISANMSRSKEAVDGISHKARASDAFTRQLRDAARAMDGVVQTITKVAEQTNLLALNATIEAARAGVAGKGFAVVATEVKALASQTTAATAEISNQIAQMQTISDEVAGMLHAIGLTVDEVQGYVTGVASAIEEQSAVTREISGSMHAAAGELGSISASLDQLASNAA</sequence>
<dbReference type="CDD" id="cd00130">
    <property type="entry name" value="PAS"/>
    <property type="match status" value="3"/>
</dbReference>
<dbReference type="PROSITE" id="PS50113">
    <property type="entry name" value="PAC"/>
    <property type="match status" value="3"/>
</dbReference>
<dbReference type="Pfam" id="PF00015">
    <property type="entry name" value="MCPsignal"/>
    <property type="match status" value="1"/>
</dbReference>
<dbReference type="SUPFAM" id="SSF58104">
    <property type="entry name" value="Methyl-accepting chemotaxis protein (MCP) signaling domain"/>
    <property type="match status" value="1"/>
</dbReference>
<name>A0AA37HNG1_9HYPH</name>
<dbReference type="Proteomes" id="UP001055108">
    <property type="component" value="Unassembled WGS sequence"/>
</dbReference>
<keyword evidence="1" id="KW-0807">Transducer</keyword>
<feature type="domain" description="PAC" evidence="4">
    <location>
        <begin position="323"/>
        <end position="375"/>
    </location>
</feature>
<feature type="domain" description="PAC" evidence="4">
    <location>
        <begin position="80"/>
        <end position="132"/>
    </location>
</feature>
<dbReference type="GO" id="GO:0006935">
    <property type="term" value="P:chemotaxis"/>
    <property type="evidence" value="ECO:0007669"/>
    <property type="project" value="InterPro"/>
</dbReference>
<proteinExistence type="predicted"/>
<dbReference type="SMART" id="SM00086">
    <property type="entry name" value="PAC"/>
    <property type="match status" value="3"/>
</dbReference>